<protein>
    <submittedName>
        <fullName evidence="1">Uncharacterized protein</fullName>
    </submittedName>
</protein>
<evidence type="ECO:0000313" key="1">
    <source>
        <dbReference type="EMBL" id="SVB19476.1"/>
    </source>
</evidence>
<name>A0A382C089_9ZZZZ</name>
<proteinExistence type="predicted"/>
<gene>
    <name evidence="1" type="ORF">METZ01_LOCUS172330</name>
</gene>
<organism evidence="1">
    <name type="scientific">marine metagenome</name>
    <dbReference type="NCBI Taxonomy" id="408172"/>
    <lineage>
        <taxon>unclassified sequences</taxon>
        <taxon>metagenomes</taxon>
        <taxon>ecological metagenomes</taxon>
    </lineage>
</organism>
<accession>A0A382C089</accession>
<reference evidence="1" key="1">
    <citation type="submission" date="2018-05" db="EMBL/GenBank/DDBJ databases">
        <authorList>
            <person name="Lanie J.A."/>
            <person name="Ng W.-L."/>
            <person name="Kazmierczak K.M."/>
            <person name="Andrzejewski T.M."/>
            <person name="Davidsen T.M."/>
            <person name="Wayne K.J."/>
            <person name="Tettelin H."/>
            <person name="Glass J.I."/>
            <person name="Rusch D."/>
            <person name="Podicherti R."/>
            <person name="Tsui H.-C.T."/>
            <person name="Winkler M.E."/>
        </authorList>
    </citation>
    <scope>NUCLEOTIDE SEQUENCE</scope>
</reference>
<dbReference type="EMBL" id="UINC01032203">
    <property type="protein sequence ID" value="SVB19476.1"/>
    <property type="molecule type" value="Genomic_DNA"/>
</dbReference>
<dbReference type="AlphaFoldDB" id="A0A382C089"/>
<sequence length="31" mass="3618">MKNVFIITILRGVGYSQDCESDIYGEVYYQL</sequence>